<feature type="domain" description="AB hydrolase-1" evidence="1">
    <location>
        <begin position="29"/>
        <end position="120"/>
    </location>
</feature>
<dbReference type="EMBL" id="RCZC01000008">
    <property type="protein sequence ID" value="TPG49131.1"/>
    <property type="molecule type" value="Genomic_DNA"/>
</dbReference>
<dbReference type="PANTHER" id="PTHR43194:SF2">
    <property type="entry name" value="PEROXISOMAL MEMBRANE PROTEIN LPX1"/>
    <property type="match status" value="1"/>
</dbReference>
<keyword evidence="3" id="KW-1185">Reference proteome</keyword>
<dbReference type="GO" id="GO:0016787">
    <property type="term" value="F:hydrolase activity"/>
    <property type="evidence" value="ECO:0007669"/>
    <property type="project" value="UniProtKB-KW"/>
</dbReference>
<name>A0A502FI99_9SPHN</name>
<dbReference type="PANTHER" id="PTHR43194">
    <property type="entry name" value="HYDROLASE ALPHA/BETA FOLD FAMILY"/>
    <property type="match status" value="1"/>
</dbReference>
<dbReference type="InterPro" id="IPR029058">
    <property type="entry name" value="AB_hydrolase_fold"/>
</dbReference>
<reference evidence="2 3" key="1">
    <citation type="journal article" date="2019" name="Environ. Microbiol.">
        <title>Species interactions and distinct microbial communities in high Arctic permafrost affected cryosols are associated with the CH4 and CO2 gas fluxes.</title>
        <authorList>
            <person name="Altshuler I."/>
            <person name="Hamel J."/>
            <person name="Turney S."/>
            <person name="Magnuson E."/>
            <person name="Levesque R."/>
            <person name="Greer C."/>
            <person name="Whyte L.G."/>
        </authorList>
    </citation>
    <scope>NUCLEOTIDE SEQUENCE [LARGE SCALE GENOMIC DNA]</scope>
    <source>
        <strain evidence="2 3">E6.1</strain>
    </source>
</reference>
<proteinExistence type="predicted"/>
<gene>
    <name evidence="2" type="ORF">EAH76_20190</name>
</gene>
<dbReference type="InterPro" id="IPR000073">
    <property type="entry name" value="AB_hydrolase_1"/>
</dbReference>
<dbReference type="AlphaFoldDB" id="A0A502FI99"/>
<dbReference type="OrthoDB" id="9804723at2"/>
<evidence type="ECO:0000313" key="2">
    <source>
        <dbReference type="EMBL" id="TPG49131.1"/>
    </source>
</evidence>
<dbReference type="SUPFAM" id="SSF53474">
    <property type="entry name" value="alpha/beta-Hydrolases"/>
    <property type="match status" value="1"/>
</dbReference>
<evidence type="ECO:0000313" key="3">
    <source>
        <dbReference type="Proteomes" id="UP000319931"/>
    </source>
</evidence>
<dbReference type="InterPro" id="IPR050228">
    <property type="entry name" value="Carboxylesterase_BioH"/>
</dbReference>
<keyword evidence="2" id="KW-0378">Hydrolase</keyword>
<protein>
    <submittedName>
        <fullName evidence="2">Alpha/beta hydrolase</fullName>
    </submittedName>
</protein>
<dbReference type="Pfam" id="PF00561">
    <property type="entry name" value="Abhydrolase_1"/>
    <property type="match status" value="1"/>
</dbReference>
<organism evidence="2 3">
    <name type="scientific">Sphingomonas glacialis</name>
    <dbReference type="NCBI Taxonomy" id="658225"/>
    <lineage>
        <taxon>Bacteria</taxon>
        <taxon>Pseudomonadati</taxon>
        <taxon>Pseudomonadota</taxon>
        <taxon>Alphaproteobacteria</taxon>
        <taxon>Sphingomonadales</taxon>
        <taxon>Sphingomonadaceae</taxon>
        <taxon>Sphingomonas</taxon>
    </lineage>
</organism>
<comment type="caution">
    <text evidence="2">The sequence shown here is derived from an EMBL/GenBank/DDBJ whole genome shotgun (WGS) entry which is preliminary data.</text>
</comment>
<dbReference type="Gene3D" id="3.40.50.1820">
    <property type="entry name" value="alpha/beta hydrolase"/>
    <property type="match status" value="1"/>
</dbReference>
<evidence type="ECO:0000259" key="1">
    <source>
        <dbReference type="Pfam" id="PF00561"/>
    </source>
</evidence>
<accession>A0A502FI99</accession>
<dbReference type="RefSeq" id="WP_140852077.1">
    <property type="nucleotide sequence ID" value="NZ_RCZC01000008.1"/>
</dbReference>
<dbReference type="Proteomes" id="UP000319931">
    <property type="component" value="Unassembled WGS sequence"/>
</dbReference>
<sequence length="253" mass="26966">MANSPTEPQFFESFDGTRLAWREMGEGRPVVLIHGYFSNATINWIKYGHAAKIAAAGFRVIMPDLRAHGDSAKPHDAASYPPDVLMRDGFALIEHLGLTDYDLAGYSLGGRTTMRMLANGATPRRAVLSGMGLEGILHTAGRGHYFHNVLTNLGSFTRGSSEWLTEAFLKTTGGDPEALLRILDTFVDTPAEAIAAVEVPTLVLTGVDDDDNGSGEALAAAMPHATFRSVPGTHMSAVLKPELGAAIAEFLAA</sequence>